<reference evidence="1" key="1">
    <citation type="submission" date="2020-08" db="EMBL/GenBank/DDBJ databases">
        <authorList>
            <person name="Yamashita S."/>
            <person name="Nozaki H."/>
        </authorList>
    </citation>
    <scope>NUCLEOTIDE SEQUENCE</scope>
    <source>
        <strain evidence="1">NIES-4017</strain>
    </source>
</reference>
<organism evidence="1 3">
    <name type="scientific">Astrephomene gubernaculifera</name>
    <dbReference type="NCBI Taxonomy" id="47775"/>
    <lineage>
        <taxon>Eukaryota</taxon>
        <taxon>Viridiplantae</taxon>
        <taxon>Chlorophyta</taxon>
        <taxon>core chlorophytes</taxon>
        <taxon>Chlorophyceae</taxon>
        <taxon>CS clade</taxon>
        <taxon>Chlamydomonadales</taxon>
        <taxon>Astrephomenaceae</taxon>
        <taxon>Astrephomene</taxon>
    </lineage>
</organism>
<protein>
    <submittedName>
        <fullName evidence="1">Uncharacterized protein</fullName>
    </submittedName>
</protein>
<dbReference type="InterPro" id="IPR032801">
    <property type="entry name" value="PXL2A/B/C"/>
</dbReference>
<dbReference type="EMBL" id="BMAR01000051">
    <property type="protein sequence ID" value="GFR51500.1"/>
    <property type="molecule type" value="Genomic_DNA"/>
</dbReference>
<feature type="non-terminal residue" evidence="1">
    <location>
        <position position="115"/>
    </location>
</feature>
<feature type="non-terminal residue" evidence="1">
    <location>
        <position position="1"/>
    </location>
</feature>
<evidence type="ECO:0000313" key="2">
    <source>
        <dbReference type="EMBL" id="GFR51500.1"/>
    </source>
</evidence>
<proteinExistence type="predicted"/>
<dbReference type="EMBL" id="BMAR01000003">
    <property type="protein sequence ID" value="GFR42732.1"/>
    <property type="molecule type" value="Genomic_DNA"/>
</dbReference>
<reference evidence="1 3" key="2">
    <citation type="journal article" date="2021" name="Sci. Rep.">
        <title>Genome sequencing of the multicellular alga Astrephomene provides insights into convergent evolution of germ-soma differentiation.</title>
        <authorList>
            <person name="Yamashita S."/>
            <person name="Yamamoto K."/>
            <person name="Matsuzaki R."/>
            <person name="Suzuki S."/>
            <person name="Yamaguchi H."/>
            <person name="Hirooka S."/>
            <person name="Minakuchi Y."/>
            <person name="Miyagishima S."/>
            <person name="Kawachi M."/>
            <person name="Toyoda A."/>
            <person name="Nozaki H."/>
        </authorList>
    </citation>
    <scope>NUCLEOTIDE SEQUENCE [LARGE SCALE GENOMIC DNA]</scope>
    <source>
        <strain evidence="1 3">NIES-4017</strain>
    </source>
</reference>
<comment type="caution">
    <text evidence="1">The sequence shown here is derived from an EMBL/GenBank/DDBJ whole genome shotgun (WGS) entry which is preliminary data.</text>
</comment>
<name>A0AAD3DLN9_9CHLO</name>
<evidence type="ECO:0000313" key="3">
    <source>
        <dbReference type="Proteomes" id="UP001054857"/>
    </source>
</evidence>
<gene>
    <name evidence="2" type="ORF">Agub_g13914</name>
    <name evidence="1" type="ORF">Agub_g3651</name>
</gene>
<dbReference type="AlphaFoldDB" id="A0AAD3DLN9"/>
<accession>A0AAD3DLN9</accession>
<evidence type="ECO:0000313" key="1">
    <source>
        <dbReference type="EMBL" id="GFR42732.1"/>
    </source>
</evidence>
<keyword evidence="3" id="KW-1185">Reference proteome</keyword>
<dbReference type="Pfam" id="PF13911">
    <property type="entry name" value="AhpC-TSA_2"/>
    <property type="match status" value="1"/>
</dbReference>
<sequence length="115" mass="12842">LFLVSIGTHERSKDFAEVTGFPRDSLFADPENALYDALGLVRSVGATFFSIETPLALKRRVEEGRTADLAEVFQRWQPWIPPRSEQALQQGGLFLFEGDKVLLSHRDKATAAHAD</sequence>
<dbReference type="Proteomes" id="UP001054857">
    <property type="component" value="Unassembled WGS sequence"/>
</dbReference>